<dbReference type="AlphaFoldDB" id="A0A0F8XF90"/>
<dbReference type="SUPFAM" id="SSF48695">
    <property type="entry name" value="Multiheme cytochromes"/>
    <property type="match status" value="1"/>
</dbReference>
<comment type="caution">
    <text evidence="2">The sequence shown here is derived from an EMBL/GenBank/DDBJ whole genome shotgun (WGS) entry which is preliminary data.</text>
</comment>
<evidence type="ECO:0000259" key="1">
    <source>
        <dbReference type="Pfam" id="PF09699"/>
    </source>
</evidence>
<protein>
    <recommendedName>
        <fullName evidence="1">Doubled CXXCH motif domain-containing protein</fullName>
    </recommendedName>
</protein>
<feature type="domain" description="Doubled CXXCH motif" evidence="1">
    <location>
        <begin position="179"/>
        <end position="210"/>
    </location>
</feature>
<dbReference type="EMBL" id="LAZR01063362">
    <property type="protein sequence ID" value="KKK59650.1"/>
    <property type="molecule type" value="Genomic_DNA"/>
</dbReference>
<name>A0A0F8XF90_9ZZZZ</name>
<reference evidence="2" key="1">
    <citation type="journal article" date="2015" name="Nature">
        <title>Complex archaea that bridge the gap between prokaryotes and eukaryotes.</title>
        <authorList>
            <person name="Spang A."/>
            <person name="Saw J.H."/>
            <person name="Jorgensen S.L."/>
            <person name="Zaremba-Niedzwiedzka K."/>
            <person name="Martijn J."/>
            <person name="Lind A.E."/>
            <person name="van Eijk R."/>
            <person name="Schleper C."/>
            <person name="Guy L."/>
            <person name="Ettema T.J."/>
        </authorList>
    </citation>
    <scope>NUCLEOTIDE SEQUENCE</scope>
</reference>
<feature type="non-terminal residue" evidence="2">
    <location>
        <position position="222"/>
    </location>
</feature>
<dbReference type="InterPro" id="IPR010177">
    <property type="entry name" value="Paired_CXXCH_1"/>
</dbReference>
<proteinExistence type="predicted"/>
<dbReference type="Gene3D" id="1.10.1130.10">
    <property type="entry name" value="Flavocytochrome C3, Chain A"/>
    <property type="match status" value="1"/>
</dbReference>
<organism evidence="2">
    <name type="scientific">marine sediment metagenome</name>
    <dbReference type="NCBI Taxonomy" id="412755"/>
    <lineage>
        <taxon>unclassified sequences</taxon>
        <taxon>metagenomes</taxon>
        <taxon>ecological metagenomes</taxon>
    </lineage>
</organism>
<dbReference type="Pfam" id="PF09699">
    <property type="entry name" value="Paired_CXXCH_1"/>
    <property type="match status" value="1"/>
</dbReference>
<sequence>MKTHLLITSMVFCCTCLLAPQRLCGQAGGIINTKHNLSASGPGVIKVVGESEICKFCHTPHAANPIAPLWNRFDPGTYYETYKSKSLQATVGQPTGSSRLCLSCHDGTIALTKVYNESRPIAGTIFISSGDAGYIGTKLDDDHPISFVYDAALAAKNRKLHNPAGLPSDLPLDAQNQLQCSTCHDPHNNGFGQFLRVDNRGSQLCVSCHNVENWRSSSHATS</sequence>
<gene>
    <name evidence="2" type="ORF">LCGC14_3032260</name>
</gene>
<dbReference type="InterPro" id="IPR036280">
    <property type="entry name" value="Multihaem_cyt_sf"/>
</dbReference>
<evidence type="ECO:0000313" key="2">
    <source>
        <dbReference type="EMBL" id="KKK59650.1"/>
    </source>
</evidence>
<accession>A0A0F8XF90</accession>
<dbReference type="NCBIfam" id="TIGR01905">
    <property type="entry name" value="paired_CXXCH_1"/>
    <property type="match status" value="1"/>
</dbReference>